<dbReference type="STRING" id="1527444.ucyna2_00441"/>
<sequence length="697" mass="80483">MNNQYADNYLLVGEGLPAFEKIILDDIIPSMTELLKQSSNKLTYLEENVDSTWEGLVEPLTIIEEKIQWTWGIVNHLMGVQNSSKLREIYQTIQPDIINFLNRLRQSKLIYQAFKNLQKDLVLWNTLDGCQKRIIESSIREAELSGVNLIPEKRHRFNEINLQLAELSTQFSNNVLDSTKDFKLKLTEKMEVDGLPFSLLKLAANNAILEGDSNATPEAGPWIMTLDYPIYGPFMRYSSQKNLREKIYKAFISRASVGKLNNKPLIERILKLRKEQAKILGYQSYAEVSLSKKMASSVENVEKVLEELRVVSYETAQEELKSLKSFASSNYNSDLEPWDISYWTEKQRKFLFDFTNEELRVYFSLEQVLEGLFDLAERIFRVKITVADKQVSTWHKDVQFFQVKDETEKIIAYFYLDPYSRPAEKRGGAWMSDCVGRSETYQDGKTITRLPVAYLICNQTPPYDEEPSLMTFDEVTTLFHEFGHGLQHMLTTVNYSGASGINNIEWDAVELPSQFMEYWCYEKNTFFSMAKHYKTGETIPKHYYDKLVSSRHFMAGLSMLRQLHFSLLDLELHHKYQPDSGETLVQVRDRIAEKTTVIRTLPEDAFLCAFNHIFAGGYAAGYYSYKWSEILSADSFSAFEEVGLDNDDELLEVGKSFRDNILALGGSKNPMEIFKSFRGREPETEPLLRYSGLLKSA</sequence>
<comment type="caution">
    <text evidence="12">The sequence shown here is derived from an EMBL/GenBank/DDBJ whole genome shotgun (WGS) entry which is preliminary data.</text>
</comment>
<evidence type="ECO:0000256" key="4">
    <source>
        <dbReference type="ARBA" id="ARBA00022801"/>
    </source>
</evidence>
<evidence type="ECO:0000259" key="10">
    <source>
        <dbReference type="Pfam" id="PF01432"/>
    </source>
</evidence>
<evidence type="ECO:0000256" key="8">
    <source>
        <dbReference type="ARBA" id="ARBA00026100"/>
    </source>
</evidence>
<dbReference type="FunFam" id="3.40.390.10:FF:000009">
    <property type="entry name" value="Oligopeptidase A"/>
    <property type="match status" value="1"/>
</dbReference>
<evidence type="ECO:0000256" key="5">
    <source>
        <dbReference type="ARBA" id="ARBA00022833"/>
    </source>
</evidence>
<dbReference type="Gene3D" id="3.40.390.10">
    <property type="entry name" value="Collagenase (Catalytic Domain)"/>
    <property type="match status" value="1"/>
</dbReference>
<proteinExistence type="inferred from homology"/>
<dbReference type="PANTHER" id="PTHR11804:SF83">
    <property type="entry name" value="LD37516P"/>
    <property type="match status" value="1"/>
</dbReference>
<evidence type="ECO:0000256" key="9">
    <source>
        <dbReference type="RuleBase" id="RU003435"/>
    </source>
</evidence>
<comment type="cofactor">
    <cofactor evidence="9">
        <name>Zn(2+)</name>
        <dbReference type="ChEBI" id="CHEBI:29105"/>
    </cofactor>
    <text evidence="9">Binds 1 zinc ion.</text>
</comment>
<dbReference type="InterPro" id="IPR045666">
    <property type="entry name" value="OpdA_N"/>
</dbReference>
<feature type="domain" description="Oligopeptidase A N-terminal" evidence="11">
    <location>
        <begin position="31"/>
        <end position="154"/>
    </location>
</feature>
<reference evidence="12 13" key="1">
    <citation type="submission" date="2014-08" db="EMBL/GenBank/DDBJ databases">
        <title>Comparative genomics reveals surprising divergence of two closely related strains of uncultivated UCYN-A cyanobacteria.</title>
        <authorList>
            <person name="Bombar D."/>
            <person name="Heller P."/>
            <person name="Sanchez-Baracaldo P."/>
            <person name="Carter B.J."/>
            <person name="Zert J.P."/>
        </authorList>
    </citation>
    <scope>NUCLEOTIDE SEQUENCE [LARGE SCALE GENOMIC DNA]</scope>
</reference>
<evidence type="ECO:0000256" key="1">
    <source>
        <dbReference type="ARBA" id="ARBA00006040"/>
    </source>
</evidence>
<protein>
    <recommendedName>
        <fullName evidence="8">oligopeptidase A</fullName>
        <ecNumber evidence="8">3.4.24.70</ecNumber>
    </recommendedName>
</protein>
<gene>
    <name evidence="12" type="ORF">ucyna2_00441</name>
</gene>
<dbReference type="MEROPS" id="M03.A01"/>
<dbReference type="SUPFAM" id="SSF55486">
    <property type="entry name" value="Metalloproteases ('zincins'), catalytic domain"/>
    <property type="match status" value="1"/>
</dbReference>
<dbReference type="Proteomes" id="UP000028922">
    <property type="component" value="Unassembled WGS sequence"/>
</dbReference>
<dbReference type="eggNOG" id="COG0339">
    <property type="taxonomic scope" value="Bacteria"/>
</dbReference>
<dbReference type="Gene3D" id="1.10.1370.10">
    <property type="entry name" value="Neurolysin, domain 3"/>
    <property type="match status" value="1"/>
</dbReference>
<evidence type="ECO:0000256" key="7">
    <source>
        <dbReference type="ARBA" id="ARBA00024603"/>
    </source>
</evidence>
<feature type="domain" description="Peptidase M3A/M3B catalytic" evidence="10">
    <location>
        <begin position="234"/>
        <end position="690"/>
    </location>
</feature>
<evidence type="ECO:0000259" key="11">
    <source>
        <dbReference type="Pfam" id="PF19310"/>
    </source>
</evidence>
<dbReference type="GO" id="GO:0004222">
    <property type="term" value="F:metalloendopeptidase activity"/>
    <property type="evidence" value="ECO:0007669"/>
    <property type="project" value="UniProtKB-EC"/>
</dbReference>
<dbReference type="InterPro" id="IPR024077">
    <property type="entry name" value="Neurolysin/TOP_dom2"/>
</dbReference>
<dbReference type="Pfam" id="PF01432">
    <property type="entry name" value="Peptidase_M3"/>
    <property type="match status" value="1"/>
</dbReference>
<evidence type="ECO:0000256" key="3">
    <source>
        <dbReference type="ARBA" id="ARBA00022723"/>
    </source>
</evidence>
<dbReference type="Pfam" id="PF19310">
    <property type="entry name" value="TOP_N"/>
    <property type="match status" value="1"/>
</dbReference>
<dbReference type="GO" id="GO:0006518">
    <property type="term" value="P:peptide metabolic process"/>
    <property type="evidence" value="ECO:0007669"/>
    <property type="project" value="TreeGrafter"/>
</dbReference>
<keyword evidence="4 9" id="KW-0378">Hydrolase</keyword>
<dbReference type="Gene3D" id="1.10.1370.40">
    <property type="match status" value="1"/>
</dbReference>
<dbReference type="EMBL" id="JPSP01000003">
    <property type="protein sequence ID" value="KFF41812.1"/>
    <property type="molecule type" value="Genomic_DNA"/>
</dbReference>
<dbReference type="InterPro" id="IPR045090">
    <property type="entry name" value="Pept_M3A_M3B"/>
</dbReference>
<dbReference type="GO" id="GO:0006508">
    <property type="term" value="P:proteolysis"/>
    <property type="evidence" value="ECO:0007669"/>
    <property type="project" value="UniProtKB-KW"/>
</dbReference>
<keyword evidence="3 9" id="KW-0479">Metal-binding</keyword>
<dbReference type="GO" id="GO:0046872">
    <property type="term" value="F:metal ion binding"/>
    <property type="evidence" value="ECO:0007669"/>
    <property type="project" value="UniProtKB-UniRule"/>
</dbReference>
<evidence type="ECO:0000313" key="12">
    <source>
        <dbReference type="EMBL" id="KFF41812.1"/>
    </source>
</evidence>
<evidence type="ECO:0000313" key="13">
    <source>
        <dbReference type="Proteomes" id="UP000028922"/>
    </source>
</evidence>
<dbReference type="InterPro" id="IPR001567">
    <property type="entry name" value="Pept_M3A_M3B_dom"/>
</dbReference>
<comment type="catalytic activity">
    <reaction evidence="7">
        <text>Hydrolysis of oligopeptides, with broad specificity. Gly or Ala commonly occur as P1 or P1' residues, but more distant residues are also important, as is shown by the fact that Z-Gly-Pro-Gly-|-Gly-Pro-Ala is cleaved, but not Z-(Gly)(5).</text>
        <dbReference type="EC" id="3.4.24.70"/>
    </reaction>
</comment>
<accession>A0A086CHZ8</accession>
<keyword evidence="6 9" id="KW-0482">Metalloprotease</keyword>
<dbReference type="AlphaFoldDB" id="A0A086CHZ8"/>
<evidence type="ECO:0000256" key="6">
    <source>
        <dbReference type="ARBA" id="ARBA00023049"/>
    </source>
</evidence>
<dbReference type="PATRIC" id="fig|1527444.3.peg.424"/>
<keyword evidence="2 9" id="KW-0645">Protease</keyword>
<dbReference type="InterPro" id="IPR034005">
    <property type="entry name" value="M3A_DCP"/>
</dbReference>
<dbReference type="InterPro" id="IPR024079">
    <property type="entry name" value="MetalloPept_cat_dom_sf"/>
</dbReference>
<comment type="similarity">
    <text evidence="1 9">Belongs to the peptidase M3 family.</text>
</comment>
<dbReference type="CDD" id="cd06456">
    <property type="entry name" value="M3A_DCP"/>
    <property type="match status" value="1"/>
</dbReference>
<evidence type="ECO:0000256" key="2">
    <source>
        <dbReference type="ARBA" id="ARBA00022670"/>
    </source>
</evidence>
<organism evidence="12 13">
    <name type="scientific">Candidatus Atelocyanobacterium thalassa isolate SIO64986</name>
    <dbReference type="NCBI Taxonomy" id="1527444"/>
    <lineage>
        <taxon>Bacteria</taxon>
        <taxon>Bacillati</taxon>
        <taxon>Cyanobacteriota</taxon>
        <taxon>Cyanophyceae</taxon>
        <taxon>Oscillatoriophycideae</taxon>
        <taxon>Chroococcales</taxon>
        <taxon>Aphanothecaceae</taxon>
        <taxon>Candidatus Atelocyanobacterium</taxon>
        <taxon>Candidatus Atelocyanobacterium thalassae</taxon>
    </lineage>
</organism>
<dbReference type="EC" id="3.4.24.70" evidence="8"/>
<name>A0A086CHZ8_9CHRO</name>
<dbReference type="GO" id="GO:0005829">
    <property type="term" value="C:cytosol"/>
    <property type="evidence" value="ECO:0007669"/>
    <property type="project" value="UniProtKB-ARBA"/>
</dbReference>
<dbReference type="PANTHER" id="PTHR11804">
    <property type="entry name" value="PROTEASE M3 THIMET OLIGOPEPTIDASE-RELATED"/>
    <property type="match status" value="1"/>
</dbReference>
<keyword evidence="5 9" id="KW-0862">Zinc</keyword>